<accession>A0ABD2PZF1</accession>
<proteinExistence type="predicted"/>
<feature type="compositionally biased region" description="Basic and acidic residues" evidence="1">
    <location>
        <begin position="1"/>
        <end position="18"/>
    </location>
</feature>
<evidence type="ECO:0000256" key="1">
    <source>
        <dbReference type="SAM" id="MobiDB-lite"/>
    </source>
</evidence>
<name>A0ABD2PZF1_9PLAT</name>
<protein>
    <submittedName>
        <fullName evidence="2">Uncharacterized protein</fullName>
    </submittedName>
</protein>
<evidence type="ECO:0000313" key="2">
    <source>
        <dbReference type="EMBL" id="KAL3312795.1"/>
    </source>
</evidence>
<dbReference type="AlphaFoldDB" id="A0ABD2PZF1"/>
<evidence type="ECO:0000313" key="3">
    <source>
        <dbReference type="Proteomes" id="UP001626550"/>
    </source>
</evidence>
<dbReference type="Proteomes" id="UP001626550">
    <property type="component" value="Unassembled WGS sequence"/>
</dbReference>
<feature type="compositionally biased region" description="Polar residues" evidence="1">
    <location>
        <begin position="25"/>
        <end position="34"/>
    </location>
</feature>
<dbReference type="EMBL" id="JBJKFK010001546">
    <property type="protein sequence ID" value="KAL3312795.1"/>
    <property type="molecule type" value="Genomic_DNA"/>
</dbReference>
<organism evidence="2 3">
    <name type="scientific">Cichlidogyrus casuarinus</name>
    <dbReference type="NCBI Taxonomy" id="1844966"/>
    <lineage>
        <taxon>Eukaryota</taxon>
        <taxon>Metazoa</taxon>
        <taxon>Spiralia</taxon>
        <taxon>Lophotrochozoa</taxon>
        <taxon>Platyhelminthes</taxon>
        <taxon>Monogenea</taxon>
        <taxon>Monopisthocotylea</taxon>
        <taxon>Dactylogyridea</taxon>
        <taxon>Ancyrocephalidae</taxon>
        <taxon>Cichlidogyrus</taxon>
    </lineage>
</organism>
<comment type="caution">
    <text evidence="2">The sequence shown here is derived from an EMBL/GenBank/DDBJ whole genome shotgun (WGS) entry which is preliminary data.</text>
</comment>
<reference evidence="2 3" key="1">
    <citation type="submission" date="2024-11" db="EMBL/GenBank/DDBJ databases">
        <title>Adaptive evolution of stress response genes in parasites aligns with host niche diversity.</title>
        <authorList>
            <person name="Hahn C."/>
            <person name="Resl P."/>
        </authorList>
    </citation>
    <scope>NUCLEOTIDE SEQUENCE [LARGE SCALE GENOMIC DNA]</scope>
    <source>
        <strain evidence="2">EGGRZ-B1_66</strain>
        <tissue evidence="2">Body</tissue>
    </source>
</reference>
<gene>
    <name evidence="2" type="ORF">Ciccas_008610</name>
</gene>
<feature type="region of interest" description="Disordered" evidence="1">
    <location>
        <begin position="1"/>
        <end position="49"/>
    </location>
</feature>
<keyword evidence="3" id="KW-1185">Reference proteome</keyword>
<sequence>MHRYESMSDNSMRDGEVAKKRRNQDALNNNSSNTTKHKRPTKKSHQDAKLHLHIFAYHGKAFASTHLKQNPPAAKPTKEPCVDSQGYLMPSCRNPPNDNLSYAYVKPASTPIVSRTFCQNF</sequence>